<reference evidence="2" key="1">
    <citation type="submission" date="2022-06" db="EMBL/GenBank/DDBJ databases">
        <title>New cyanobacteria of genus Symplocastrum in benthos of Lake Baikal.</title>
        <authorList>
            <person name="Sorokovikova E."/>
            <person name="Tikhonova I."/>
            <person name="Krasnopeev A."/>
            <person name="Evseev P."/>
            <person name="Gladkikh A."/>
            <person name="Belykh O."/>
        </authorList>
    </citation>
    <scope>NUCLEOTIDE SEQUENCE</scope>
    <source>
        <strain evidence="2">BBK-W-15</strain>
    </source>
</reference>
<proteinExistence type="predicted"/>
<dbReference type="Gene3D" id="3.30.590.20">
    <property type="match status" value="1"/>
</dbReference>
<organism evidence="2 3">
    <name type="scientific">Limnofasciculus baicalensis BBK-W-15</name>
    <dbReference type="NCBI Taxonomy" id="2699891"/>
    <lineage>
        <taxon>Bacteria</taxon>
        <taxon>Bacillati</taxon>
        <taxon>Cyanobacteriota</taxon>
        <taxon>Cyanophyceae</taxon>
        <taxon>Coleofasciculales</taxon>
        <taxon>Coleofasciculaceae</taxon>
        <taxon>Limnofasciculus</taxon>
        <taxon>Limnofasciculus baicalensis</taxon>
    </lineage>
</organism>
<sequence length="371" mass="42036">MFYFGVEHEVAFINNQGKFADFSCTQFDDFNQIIQKLPIYMDDYSQLRIGDAGIKQKRWYIEGFERFADSEKVIDCVPKGIEIRTTIHSTIQGVIAELSNSFELLRHVAAEWGFSPVLISFNPGQKIYEPTPPLNQYELQRIEASPEEQTAKIPMLTYGPDLNISMPSLTSEQVINLGKKLTFYSPYIIPFSFSSPFYQSKLWSGLSIRTYIRTGSRQAATVFLEKPEDLIESNPILTKMARIPSEVGRIEFKAFDSCDDFSLYGALLALIKGIILDNSLPGCATVPDRDLHQISGRYGFENKEIFLMANQVLEAAETALKDDLDLHLLEQLKDLLAPGKTKADRLINDFKEFGTIEEALRQTYKLMGSGE</sequence>
<dbReference type="GO" id="GO:0003824">
    <property type="term" value="F:catalytic activity"/>
    <property type="evidence" value="ECO:0007669"/>
    <property type="project" value="InterPro"/>
</dbReference>
<dbReference type="InterPro" id="IPR014746">
    <property type="entry name" value="Gln_synth/guanido_kin_cat_dom"/>
</dbReference>
<dbReference type="SUPFAM" id="SSF55931">
    <property type="entry name" value="Glutamine synthetase/guanido kinase"/>
    <property type="match status" value="1"/>
</dbReference>
<evidence type="ECO:0008006" key="4">
    <source>
        <dbReference type="Google" id="ProtNLM"/>
    </source>
</evidence>
<gene>
    <name evidence="2" type="ORF">NJ959_08190</name>
</gene>
<dbReference type="Pfam" id="PF04107">
    <property type="entry name" value="GCS2"/>
    <property type="match status" value="1"/>
</dbReference>
<protein>
    <recommendedName>
        <fullName evidence="4">Glutamate--cysteine ligase</fullName>
    </recommendedName>
</protein>
<dbReference type="InterPro" id="IPR006336">
    <property type="entry name" value="GCS2"/>
</dbReference>
<dbReference type="AlphaFoldDB" id="A0AAE3GRD6"/>
<name>A0AAE3GRD6_9CYAN</name>
<keyword evidence="3" id="KW-1185">Reference proteome</keyword>
<dbReference type="Proteomes" id="UP001204953">
    <property type="component" value="Unassembled WGS sequence"/>
</dbReference>
<evidence type="ECO:0000313" key="2">
    <source>
        <dbReference type="EMBL" id="MCP2728453.1"/>
    </source>
</evidence>
<accession>A0AAE3GRD6</accession>
<comment type="caution">
    <text evidence="2">The sequence shown here is derived from an EMBL/GenBank/DDBJ whole genome shotgun (WGS) entry which is preliminary data.</text>
</comment>
<evidence type="ECO:0000256" key="1">
    <source>
        <dbReference type="ARBA" id="ARBA00048819"/>
    </source>
</evidence>
<dbReference type="RefSeq" id="WP_254011249.1">
    <property type="nucleotide sequence ID" value="NZ_JAMZMM010000055.1"/>
</dbReference>
<dbReference type="EMBL" id="JAMZMM010000055">
    <property type="protein sequence ID" value="MCP2728453.1"/>
    <property type="molecule type" value="Genomic_DNA"/>
</dbReference>
<comment type="catalytic activity">
    <reaction evidence="1">
        <text>L-cysteine + L-glutamate + ATP = gamma-L-glutamyl-L-cysteine + ADP + phosphate + H(+)</text>
        <dbReference type="Rhea" id="RHEA:13285"/>
        <dbReference type="ChEBI" id="CHEBI:15378"/>
        <dbReference type="ChEBI" id="CHEBI:29985"/>
        <dbReference type="ChEBI" id="CHEBI:30616"/>
        <dbReference type="ChEBI" id="CHEBI:35235"/>
        <dbReference type="ChEBI" id="CHEBI:43474"/>
        <dbReference type="ChEBI" id="CHEBI:58173"/>
        <dbReference type="ChEBI" id="CHEBI:456216"/>
        <dbReference type="EC" id="6.3.2.2"/>
    </reaction>
</comment>
<evidence type="ECO:0000313" key="3">
    <source>
        <dbReference type="Proteomes" id="UP001204953"/>
    </source>
</evidence>